<dbReference type="Gene3D" id="3.40.50.300">
    <property type="entry name" value="P-loop containing nucleotide triphosphate hydrolases"/>
    <property type="match status" value="1"/>
</dbReference>
<dbReference type="GO" id="GO:0009267">
    <property type="term" value="P:cellular response to starvation"/>
    <property type="evidence" value="ECO:0007669"/>
    <property type="project" value="TreeGrafter"/>
</dbReference>
<dbReference type="GO" id="GO:0005525">
    <property type="term" value="F:GTP binding"/>
    <property type="evidence" value="ECO:0007669"/>
    <property type="project" value="UniProtKB-UniRule"/>
</dbReference>
<dbReference type="GO" id="GO:0005634">
    <property type="term" value="C:nucleus"/>
    <property type="evidence" value="ECO:0007669"/>
    <property type="project" value="TreeGrafter"/>
</dbReference>
<comment type="catalytic activity">
    <reaction evidence="4">
        <text>GTP + H2O = GDP + phosphate + H(+)</text>
        <dbReference type="Rhea" id="RHEA:19669"/>
        <dbReference type="ChEBI" id="CHEBI:15377"/>
        <dbReference type="ChEBI" id="CHEBI:15378"/>
        <dbReference type="ChEBI" id="CHEBI:37565"/>
        <dbReference type="ChEBI" id="CHEBI:43474"/>
        <dbReference type="ChEBI" id="CHEBI:58189"/>
    </reaction>
    <physiologicalReaction direction="left-to-right" evidence="4">
        <dbReference type="Rhea" id="RHEA:19670"/>
    </physiologicalReaction>
</comment>
<proteinExistence type="inferred from homology"/>
<dbReference type="GO" id="GO:0003924">
    <property type="term" value="F:GTPase activity"/>
    <property type="evidence" value="ECO:0007669"/>
    <property type="project" value="TreeGrafter"/>
</dbReference>
<dbReference type="GO" id="GO:1990131">
    <property type="term" value="C:Gtr1-Gtr2 GTPase complex"/>
    <property type="evidence" value="ECO:0007669"/>
    <property type="project" value="TreeGrafter"/>
</dbReference>
<keyword evidence="2 5" id="KW-0547">Nucleotide-binding</keyword>
<dbReference type="GO" id="GO:1904263">
    <property type="term" value="P:positive regulation of TORC1 signaling"/>
    <property type="evidence" value="ECO:0007669"/>
    <property type="project" value="TreeGrafter"/>
</dbReference>
<dbReference type="InterPro" id="IPR006762">
    <property type="entry name" value="Gtr1_RagA"/>
</dbReference>
<evidence type="ECO:0000256" key="1">
    <source>
        <dbReference type="ARBA" id="ARBA00007756"/>
    </source>
</evidence>
<gene>
    <name evidence="6" type="ORF">NEZAVI_LOCUS14271</name>
</gene>
<dbReference type="PANTHER" id="PTHR11259">
    <property type="entry name" value="RAS-RELATED GTP BINDING RAG/GTR YEAST"/>
    <property type="match status" value="1"/>
</dbReference>
<dbReference type="GO" id="GO:0010507">
    <property type="term" value="P:negative regulation of autophagy"/>
    <property type="evidence" value="ECO:0007669"/>
    <property type="project" value="TreeGrafter"/>
</dbReference>
<evidence type="ECO:0000256" key="4">
    <source>
        <dbReference type="ARBA" id="ARBA00049117"/>
    </source>
</evidence>
<protein>
    <submittedName>
        <fullName evidence="6">Uncharacterized protein</fullName>
    </submittedName>
</protein>
<organism evidence="6 7">
    <name type="scientific">Nezara viridula</name>
    <name type="common">Southern green stink bug</name>
    <name type="synonym">Cimex viridulus</name>
    <dbReference type="NCBI Taxonomy" id="85310"/>
    <lineage>
        <taxon>Eukaryota</taxon>
        <taxon>Metazoa</taxon>
        <taxon>Ecdysozoa</taxon>
        <taxon>Arthropoda</taxon>
        <taxon>Hexapoda</taxon>
        <taxon>Insecta</taxon>
        <taxon>Pterygota</taxon>
        <taxon>Neoptera</taxon>
        <taxon>Paraneoptera</taxon>
        <taxon>Hemiptera</taxon>
        <taxon>Heteroptera</taxon>
        <taxon>Panheteroptera</taxon>
        <taxon>Pentatomomorpha</taxon>
        <taxon>Pentatomoidea</taxon>
        <taxon>Pentatomidae</taxon>
        <taxon>Pentatominae</taxon>
        <taxon>Nezara</taxon>
    </lineage>
</organism>
<name>A0A9P0HR94_NEZVI</name>
<dbReference type="EMBL" id="OV725082">
    <property type="protein sequence ID" value="CAH1406297.1"/>
    <property type="molecule type" value="Genomic_DNA"/>
</dbReference>
<comment type="similarity">
    <text evidence="1 5">Belongs to the GTR/RAG GTP-binding protein family.</text>
</comment>
<dbReference type="OrthoDB" id="26136at2759"/>
<dbReference type="GO" id="GO:0005764">
    <property type="term" value="C:lysosome"/>
    <property type="evidence" value="ECO:0007669"/>
    <property type="project" value="TreeGrafter"/>
</dbReference>
<sequence>MDLLDSNLDLEIVFGGCGALVFVIDAQDDYMDALNKLNVTVTKAFKVNPNIKFETFIHKVDGLTEDNKMETQRDIHQRANDDLSDAEINAEQKIDPLWLQIKEAMFHTAVAICGKKKINSGSKKTHW</sequence>
<reference evidence="6" key="1">
    <citation type="submission" date="2022-01" db="EMBL/GenBank/DDBJ databases">
        <authorList>
            <person name="King R."/>
        </authorList>
    </citation>
    <scope>NUCLEOTIDE SEQUENCE</scope>
</reference>
<accession>A0A9P0HR94</accession>
<dbReference type="PANTHER" id="PTHR11259:SF2">
    <property type="entry name" value="GH16429P"/>
    <property type="match status" value="1"/>
</dbReference>
<dbReference type="InterPro" id="IPR027417">
    <property type="entry name" value="P-loop_NTPase"/>
</dbReference>
<evidence type="ECO:0000256" key="5">
    <source>
        <dbReference type="RuleBase" id="RU367014"/>
    </source>
</evidence>
<dbReference type="Pfam" id="PF04670">
    <property type="entry name" value="Gtr1_RagA"/>
    <property type="match status" value="1"/>
</dbReference>
<evidence type="ECO:0000256" key="3">
    <source>
        <dbReference type="ARBA" id="ARBA00023134"/>
    </source>
</evidence>
<evidence type="ECO:0000313" key="7">
    <source>
        <dbReference type="Proteomes" id="UP001152798"/>
    </source>
</evidence>
<keyword evidence="3 5" id="KW-0342">GTP-binding</keyword>
<evidence type="ECO:0000256" key="2">
    <source>
        <dbReference type="ARBA" id="ARBA00022741"/>
    </source>
</evidence>
<keyword evidence="7" id="KW-1185">Reference proteome</keyword>
<dbReference type="Proteomes" id="UP001152798">
    <property type="component" value="Chromosome 6"/>
</dbReference>
<evidence type="ECO:0000313" key="6">
    <source>
        <dbReference type="EMBL" id="CAH1406297.1"/>
    </source>
</evidence>
<dbReference type="AlphaFoldDB" id="A0A9P0HR94"/>